<dbReference type="PANTHER" id="PTHR33112:SF14">
    <property type="entry name" value="HETEROKARYON INCOMPATIBILITY DOMAIN-CONTAINING PROTEIN"/>
    <property type="match status" value="1"/>
</dbReference>
<keyword evidence="3" id="KW-1185">Reference proteome</keyword>
<name>A0A1L7X0Z8_9HELO</name>
<dbReference type="AlphaFoldDB" id="A0A1L7X0Z8"/>
<evidence type="ECO:0000313" key="2">
    <source>
        <dbReference type="EMBL" id="CZR58707.1"/>
    </source>
</evidence>
<evidence type="ECO:0000259" key="1">
    <source>
        <dbReference type="Pfam" id="PF06985"/>
    </source>
</evidence>
<dbReference type="Pfam" id="PF06985">
    <property type="entry name" value="HET"/>
    <property type="match status" value="1"/>
</dbReference>
<dbReference type="Proteomes" id="UP000184330">
    <property type="component" value="Unassembled WGS sequence"/>
</dbReference>
<gene>
    <name evidence="2" type="ORF">PAC_08599</name>
</gene>
<sequence>MSTSFCEHCSKICFPALRTPSISEIEDLLSGKLTGTTFASPGDKVPLTKVLLGTFQRIRRDSSTCALCSLFCHVIERQGAVYQTNVSLDDENIVFRADPDSRYGNVSDLSKNNSANWHIRRMSLYGYNTSNLDNPIARFNSILQACPVGAVSATPRIEKPRILFGGRKRPLLVDLKLLQEWLNLCEHGHGSDCSLTETQLQNSRLTYIRLIDVKERCIKRFSNVSSQDIKYAALSYCWGSAQVSKPVTLVKANIEKLQQLGAFVEIRLPQTIEDALELASMLGLQYVWVDALCIIQDDAIDQSYQIGKMATIYSSAYLTIVAASGEHSNAGLPGLGPGTRNYIQREIVVIPPSEHDPGLSLMTTMKSHPKHWDQFQRAEYEDIDYSTWNSRAWTMQERSLSRRNLIFTQEQVLWSCNKAYFCEESSFEVPNTRFRHSGRNAHSIGLDFSDQTSFWGQYQALVENYTKRDIKFKGDVYDAFSAVIQGLESNSNERFLWGLPCSRFELAMSWDTLHGQYRRFALSKLPMTNLKRNVVMPSWSWMGWIGISRCWVADERLESERPEIVCYARRETQLVSVEALTRDTDISASADIDPSTSVSQVDLNENLPHLTNTKLDTFPDEYMIFFWTYSAFFTIDQSSISNPQDASYDFGKYADDPNPILRNQFGEVAGSVCKMAPEHWDLHKEKNDSKEFIVVGRRSIPEIPDIPAVVLAMQIEWIDGVAYRVNMAEIQEEAWLKASPKRKLVALA</sequence>
<protein>
    <recommendedName>
        <fullName evidence="1">Heterokaryon incompatibility domain-containing protein</fullName>
    </recommendedName>
</protein>
<dbReference type="EMBL" id="FJOG01000012">
    <property type="protein sequence ID" value="CZR58707.1"/>
    <property type="molecule type" value="Genomic_DNA"/>
</dbReference>
<evidence type="ECO:0000313" key="3">
    <source>
        <dbReference type="Proteomes" id="UP000184330"/>
    </source>
</evidence>
<dbReference type="OrthoDB" id="5135333at2759"/>
<proteinExistence type="predicted"/>
<dbReference type="InterPro" id="IPR010730">
    <property type="entry name" value="HET"/>
</dbReference>
<accession>A0A1L7X0Z8</accession>
<dbReference type="STRING" id="576137.A0A1L7X0Z8"/>
<feature type="domain" description="Heterokaryon incompatibility" evidence="1">
    <location>
        <begin position="231"/>
        <end position="397"/>
    </location>
</feature>
<organism evidence="2 3">
    <name type="scientific">Phialocephala subalpina</name>
    <dbReference type="NCBI Taxonomy" id="576137"/>
    <lineage>
        <taxon>Eukaryota</taxon>
        <taxon>Fungi</taxon>
        <taxon>Dikarya</taxon>
        <taxon>Ascomycota</taxon>
        <taxon>Pezizomycotina</taxon>
        <taxon>Leotiomycetes</taxon>
        <taxon>Helotiales</taxon>
        <taxon>Mollisiaceae</taxon>
        <taxon>Phialocephala</taxon>
        <taxon>Phialocephala fortinii species complex</taxon>
    </lineage>
</organism>
<reference evidence="2 3" key="1">
    <citation type="submission" date="2016-03" db="EMBL/GenBank/DDBJ databases">
        <authorList>
            <person name="Ploux O."/>
        </authorList>
    </citation>
    <scope>NUCLEOTIDE SEQUENCE [LARGE SCALE GENOMIC DNA]</scope>
    <source>
        <strain evidence="2 3">UAMH 11012</strain>
    </source>
</reference>
<dbReference type="PANTHER" id="PTHR33112">
    <property type="entry name" value="DOMAIN PROTEIN, PUTATIVE-RELATED"/>
    <property type="match status" value="1"/>
</dbReference>